<proteinExistence type="predicted"/>
<dbReference type="SUPFAM" id="SSF46894">
    <property type="entry name" value="C-terminal effector domain of the bipartite response regulators"/>
    <property type="match status" value="1"/>
</dbReference>
<dbReference type="GO" id="GO:0006355">
    <property type="term" value="P:regulation of DNA-templated transcription"/>
    <property type="evidence" value="ECO:0007669"/>
    <property type="project" value="InterPro"/>
</dbReference>
<evidence type="ECO:0000256" key="1">
    <source>
        <dbReference type="ARBA" id="ARBA00023015"/>
    </source>
</evidence>
<dbReference type="InterPro" id="IPR016032">
    <property type="entry name" value="Sig_transdc_resp-reg_C-effctor"/>
</dbReference>
<gene>
    <name evidence="3" type="ORF">LL14B4_10315</name>
</gene>
<organism evidence="3 4">
    <name type="scientific">Lactococcus lactis subsp. lactis</name>
    <name type="common">Streptococcus lactis</name>
    <dbReference type="NCBI Taxonomy" id="1360"/>
    <lineage>
        <taxon>Bacteria</taxon>
        <taxon>Bacillati</taxon>
        <taxon>Bacillota</taxon>
        <taxon>Bacilli</taxon>
        <taxon>Lactobacillales</taxon>
        <taxon>Streptococcaceae</taxon>
        <taxon>Lactococcus</taxon>
    </lineage>
</organism>
<dbReference type="Proteomes" id="UP000245919">
    <property type="component" value="Chromosome"/>
</dbReference>
<evidence type="ECO:0000313" key="3">
    <source>
        <dbReference type="EMBL" id="AWN66546.1"/>
    </source>
</evidence>
<sequence>MRGRDITAQTFGRLTAIEPTDKRASGYTLWLCQCECGNKKLVSVNHLMQGNVKSCGCLVKEKQWTPEEIKQLRHLAQFTGDEEIARRLGRTTDSIRGQRNTLGLKSGNPQNKQWSQDERNLFEILIKQGKSNEEIALFMNRSQSAIKQAKYALGYREFTVRKWSEQELEQLQELAKEKSIGEIAQILNRDWTTVDRKCKALNLTTQSKKVPTRDFTPEENDYIIKVSRYMTNEQIAEKLDRTEGSIKAHKSRLRKKGIIVASYSKIKARYFNSLS</sequence>
<accession>A0A2Z3KGK0</accession>
<dbReference type="GO" id="GO:0003677">
    <property type="term" value="F:DNA binding"/>
    <property type="evidence" value="ECO:0007669"/>
    <property type="project" value="InterPro"/>
</dbReference>
<evidence type="ECO:0000313" key="4">
    <source>
        <dbReference type="Proteomes" id="UP000245919"/>
    </source>
</evidence>
<keyword evidence="1" id="KW-0805">Transcription regulation</keyword>
<reference evidence="3 4" key="1">
    <citation type="submission" date="2018-03" db="EMBL/GenBank/DDBJ databases">
        <title>Genome sequence of Lactococcus lactis strain 14B4 from almond drupe.</title>
        <authorList>
            <person name="Tran T.D."/>
            <person name="McGarvey J.A."/>
            <person name="Huynh S."/>
            <person name="Parker C.T."/>
        </authorList>
    </citation>
    <scope>NUCLEOTIDE SEQUENCE [LARGE SCALE GENOMIC DNA]</scope>
    <source>
        <strain evidence="3 4">14B4</strain>
    </source>
</reference>
<dbReference type="InterPro" id="IPR036388">
    <property type="entry name" value="WH-like_DNA-bd_sf"/>
</dbReference>
<dbReference type="RefSeq" id="WP_109991235.1">
    <property type="nucleotide sequence ID" value="NZ_CP028160.1"/>
</dbReference>
<dbReference type="GeneID" id="89634174"/>
<protein>
    <submittedName>
        <fullName evidence="3">Uncharacterized protein</fullName>
    </submittedName>
</protein>
<evidence type="ECO:0000256" key="2">
    <source>
        <dbReference type="ARBA" id="ARBA00023163"/>
    </source>
</evidence>
<dbReference type="EMBL" id="CP028160">
    <property type="protein sequence ID" value="AWN66546.1"/>
    <property type="molecule type" value="Genomic_DNA"/>
</dbReference>
<dbReference type="AlphaFoldDB" id="A0A2Z3KGK0"/>
<keyword evidence="2" id="KW-0804">Transcription</keyword>
<name>A0A2Z3KGK0_LACLL</name>
<dbReference type="Gene3D" id="1.10.10.10">
    <property type="entry name" value="Winged helix-like DNA-binding domain superfamily/Winged helix DNA-binding domain"/>
    <property type="match status" value="1"/>
</dbReference>